<protein>
    <submittedName>
        <fullName evidence="2">Uncharacterized protein</fullName>
    </submittedName>
</protein>
<proteinExistence type="inferred from homology"/>
<organism evidence="2 3">
    <name type="scientific">Petrolisthes manimaculis</name>
    <dbReference type="NCBI Taxonomy" id="1843537"/>
    <lineage>
        <taxon>Eukaryota</taxon>
        <taxon>Metazoa</taxon>
        <taxon>Ecdysozoa</taxon>
        <taxon>Arthropoda</taxon>
        <taxon>Crustacea</taxon>
        <taxon>Multicrustacea</taxon>
        <taxon>Malacostraca</taxon>
        <taxon>Eumalacostraca</taxon>
        <taxon>Eucarida</taxon>
        <taxon>Decapoda</taxon>
        <taxon>Pleocyemata</taxon>
        <taxon>Anomura</taxon>
        <taxon>Galatheoidea</taxon>
        <taxon>Porcellanidae</taxon>
        <taxon>Petrolisthes</taxon>
    </lineage>
</organism>
<dbReference type="AlphaFoldDB" id="A0AAE1NLS0"/>
<dbReference type="EMBL" id="JAWZYT010004849">
    <property type="protein sequence ID" value="KAK4292380.1"/>
    <property type="molecule type" value="Genomic_DNA"/>
</dbReference>
<evidence type="ECO:0000256" key="1">
    <source>
        <dbReference type="ARBA" id="ARBA00005598"/>
    </source>
</evidence>
<evidence type="ECO:0000313" key="2">
    <source>
        <dbReference type="EMBL" id="KAK4292380.1"/>
    </source>
</evidence>
<reference evidence="2" key="1">
    <citation type="submission" date="2023-11" db="EMBL/GenBank/DDBJ databases">
        <title>Genome assemblies of two species of porcelain crab, Petrolisthes cinctipes and Petrolisthes manimaculis (Anomura: Porcellanidae).</title>
        <authorList>
            <person name="Angst P."/>
        </authorList>
    </citation>
    <scope>NUCLEOTIDE SEQUENCE</scope>
    <source>
        <strain evidence="2">PB745_02</strain>
        <tissue evidence="2">Gill</tissue>
    </source>
</reference>
<keyword evidence="3" id="KW-1185">Reference proteome</keyword>
<dbReference type="Gene3D" id="3.40.50.1820">
    <property type="entry name" value="alpha/beta hydrolase"/>
    <property type="match status" value="1"/>
</dbReference>
<dbReference type="InterPro" id="IPR004142">
    <property type="entry name" value="NDRG"/>
</dbReference>
<accession>A0AAE1NLS0</accession>
<comment type="caution">
    <text evidence="2">The sequence shown here is derived from an EMBL/GenBank/DDBJ whole genome shotgun (WGS) entry which is preliminary data.</text>
</comment>
<evidence type="ECO:0000313" key="3">
    <source>
        <dbReference type="Proteomes" id="UP001292094"/>
    </source>
</evidence>
<sequence>MWLKSGRMPSHVVDYFLWHHFGNPDECNQDLVTVYKEHFTSGINPINLAHLVNSYINRTDLNITRTGARNIQCPTLNMTSNNSGHVVDTEILNGRMKPSVSSWMKIQDCGLLLDERPGKVAEALRLLLCGQGYVKLMPRPLYDNTASLTSRVVESAWFNKISEAAATIVSSPFNDTDEEQDGDYHSVTSHLTDHNNNNNNSNDVGTIIIIIIIIFITPQT</sequence>
<comment type="similarity">
    <text evidence="1">Belongs to the NDRG family.</text>
</comment>
<name>A0AAE1NLS0_9EUCA</name>
<dbReference type="Pfam" id="PF03096">
    <property type="entry name" value="Ndr"/>
    <property type="match status" value="1"/>
</dbReference>
<gene>
    <name evidence="2" type="ORF">Pmani_034853</name>
</gene>
<dbReference type="Proteomes" id="UP001292094">
    <property type="component" value="Unassembled WGS sequence"/>
</dbReference>
<dbReference type="InterPro" id="IPR029058">
    <property type="entry name" value="AB_hydrolase_fold"/>
</dbReference>
<dbReference type="PANTHER" id="PTHR11034">
    <property type="entry name" value="N-MYC DOWNSTREAM REGULATED"/>
    <property type="match status" value="1"/>
</dbReference>